<keyword evidence="13" id="KW-0157">Chromophore</keyword>
<keyword evidence="3" id="KW-0600">Photoreceptor protein</keyword>
<evidence type="ECO:0000256" key="12">
    <source>
        <dbReference type="ARBA" id="ARBA00022840"/>
    </source>
</evidence>
<dbReference type="EC" id="2.7.13.3" evidence="2"/>
<evidence type="ECO:0000256" key="8">
    <source>
        <dbReference type="ARBA" id="ARBA00022679"/>
    </source>
</evidence>
<dbReference type="SMART" id="SM00911">
    <property type="entry name" value="HWE_HK"/>
    <property type="match status" value="1"/>
</dbReference>
<dbReference type="PROSITE" id="PS50112">
    <property type="entry name" value="PAS"/>
    <property type="match status" value="1"/>
</dbReference>
<dbReference type="EMBL" id="SMSJ01000032">
    <property type="protein sequence ID" value="TDH60760.1"/>
    <property type="molecule type" value="Genomic_DNA"/>
</dbReference>
<evidence type="ECO:0000256" key="1">
    <source>
        <dbReference type="ARBA" id="ARBA00000085"/>
    </source>
</evidence>
<keyword evidence="15" id="KW-0675">Receptor</keyword>
<evidence type="ECO:0000259" key="16">
    <source>
        <dbReference type="PROSITE" id="PS50112"/>
    </source>
</evidence>
<dbReference type="InterPro" id="IPR035965">
    <property type="entry name" value="PAS-like_dom_sf"/>
</dbReference>
<evidence type="ECO:0000256" key="13">
    <source>
        <dbReference type="ARBA" id="ARBA00022991"/>
    </source>
</evidence>
<dbReference type="InterPro" id="IPR036890">
    <property type="entry name" value="HATPase_C_sf"/>
</dbReference>
<keyword evidence="7" id="KW-0288">FMN</keyword>
<dbReference type="SMART" id="SM00086">
    <property type="entry name" value="PAC"/>
    <property type="match status" value="1"/>
</dbReference>
<evidence type="ECO:0000256" key="7">
    <source>
        <dbReference type="ARBA" id="ARBA00022643"/>
    </source>
</evidence>
<dbReference type="InterPro" id="IPR000014">
    <property type="entry name" value="PAS"/>
</dbReference>
<evidence type="ECO:0000256" key="9">
    <source>
        <dbReference type="ARBA" id="ARBA00022737"/>
    </source>
</evidence>
<dbReference type="SUPFAM" id="SSF55785">
    <property type="entry name" value="PYP-like sensor domain (PAS domain)"/>
    <property type="match status" value="1"/>
</dbReference>
<dbReference type="InterPro" id="IPR001610">
    <property type="entry name" value="PAC"/>
</dbReference>
<feature type="domain" description="PAC" evidence="17">
    <location>
        <begin position="105"/>
        <end position="159"/>
    </location>
</feature>
<dbReference type="GO" id="GO:0005524">
    <property type="term" value="F:ATP binding"/>
    <property type="evidence" value="ECO:0007669"/>
    <property type="project" value="UniProtKB-KW"/>
</dbReference>
<evidence type="ECO:0000256" key="15">
    <source>
        <dbReference type="ARBA" id="ARBA00023170"/>
    </source>
</evidence>
<keyword evidence="14" id="KW-0843">Virulence</keyword>
<keyword evidence="9" id="KW-0677">Repeat</keyword>
<dbReference type="InterPro" id="IPR011102">
    <property type="entry name" value="Sig_transdc_His_kinase_HWE"/>
</dbReference>
<evidence type="ECO:0000256" key="6">
    <source>
        <dbReference type="ARBA" id="ARBA00022630"/>
    </source>
</evidence>
<evidence type="ECO:0000256" key="11">
    <source>
        <dbReference type="ARBA" id="ARBA00022777"/>
    </source>
</evidence>
<dbReference type="GO" id="GO:0009881">
    <property type="term" value="F:photoreceptor activity"/>
    <property type="evidence" value="ECO:0007669"/>
    <property type="project" value="UniProtKB-KW"/>
</dbReference>
<evidence type="ECO:0000256" key="3">
    <source>
        <dbReference type="ARBA" id="ARBA00022543"/>
    </source>
</evidence>
<dbReference type="InterPro" id="IPR000700">
    <property type="entry name" value="PAS-assoc_C"/>
</dbReference>
<reference evidence="18 19" key="1">
    <citation type="journal article" date="2016" name="J. Microbiol.">
        <title>Dankookia rubra gen. nov., sp. nov., an alphaproteobacterium isolated from sediment of a shallow stream.</title>
        <authorList>
            <person name="Kim W.H."/>
            <person name="Kim D.H."/>
            <person name="Kang K."/>
            <person name="Ahn T.Y."/>
        </authorList>
    </citation>
    <scope>NUCLEOTIDE SEQUENCE [LARGE SCALE GENOMIC DNA]</scope>
    <source>
        <strain evidence="18 19">JCM30602</strain>
    </source>
</reference>
<keyword evidence="19" id="KW-1185">Reference proteome</keyword>
<keyword evidence="12" id="KW-0067">ATP-binding</keyword>
<dbReference type="AlphaFoldDB" id="A0A4R5QCA8"/>
<dbReference type="OrthoDB" id="7991996at2"/>
<feature type="domain" description="PAS" evidence="16">
    <location>
        <begin position="29"/>
        <end position="104"/>
    </location>
</feature>
<evidence type="ECO:0000256" key="14">
    <source>
        <dbReference type="ARBA" id="ARBA00023026"/>
    </source>
</evidence>
<keyword evidence="8" id="KW-0808">Transferase</keyword>
<evidence type="ECO:0000256" key="5">
    <source>
        <dbReference type="ARBA" id="ARBA00022606"/>
    </source>
</evidence>
<dbReference type="Gene3D" id="3.30.450.20">
    <property type="entry name" value="PAS domain"/>
    <property type="match status" value="1"/>
</dbReference>
<organism evidence="18 19">
    <name type="scientific">Dankookia rubra</name>
    <dbReference type="NCBI Taxonomy" id="1442381"/>
    <lineage>
        <taxon>Bacteria</taxon>
        <taxon>Pseudomonadati</taxon>
        <taxon>Pseudomonadota</taxon>
        <taxon>Alphaproteobacteria</taxon>
        <taxon>Acetobacterales</taxon>
        <taxon>Roseomonadaceae</taxon>
        <taxon>Dankookia</taxon>
    </lineage>
</organism>
<dbReference type="Pfam" id="PF07536">
    <property type="entry name" value="HWE_HK"/>
    <property type="match status" value="1"/>
</dbReference>
<name>A0A4R5QCA8_9PROT</name>
<evidence type="ECO:0000313" key="18">
    <source>
        <dbReference type="EMBL" id="TDH60760.1"/>
    </source>
</evidence>
<dbReference type="PROSITE" id="PS50113">
    <property type="entry name" value="PAC"/>
    <property type="match status" value="1"/>
</dbReference>
<evidence type="ECO:0000256" key="2">
    <source>
        <dbReference type="ARBA" id="ARBA00012438"/>
    </source>
</evidence>
<dbReference type="RefSeq" id="WP_133290485.1">
    <property type="nucleotide sequence ID" value="NZ_SMSJ01000032.1"/>
</dbReference>
<keyword evidence="4" id="KW-0597">Phosphoprotein</keyword>
<evidence type="ECO:0000256" key="10">
    <source>
        <dbReference type="ARBA" id="ARBA00022741"/>
    </source>
</evidence>
<dbReference type="PANTHER" id="PTHR41523:SF7">
    <property type="entry name" value="HISTIDINE KINASE"/>
    <property type="match status" value="1"/>
</dbReference>
<dbReference type="Proteomes" id="UP000295096">
    <property type="component" value="Unassembled WGS sequence"/>
</dbReference>
<evidence type="ECO:0000313" key="19">
    <source>
        <dbReference type="Proteomes" id="UP000295096"/>
    </source>
</evidence>
<sequence length="356" mass="38510">MANSTGDNGTPDYVVDAGMTSGPEHAGRELELFKTAVEAVGEAILITGPELEPPGPRIEYVNPGFTHMTGYTLEEMLGRTPRVLQGPGTDRAVLARMRAALKAGHSFRAEAVNYRKDGTEYIVEWLITPVLDRDGHIVHWVSAQRDVTERRMAEAIQRRLHNEVNHRVNNTLAAVQSMALQTLQAAPCSEEVRTAFLSRLFALSRVHSLLARGHWTGVPLRDLALAQLGHHSGGNLGGIEISGPEMSLRPGAAIALGMVLHELAANAAVHGALSVPSGRVQLRWSIRSEAAGRLRMHWVEEGGPPVPSPPKHRGFGARLIERGLVQEVQAETRLLFKSAGVQCEIDAPLEVVAVAA</sequence>
<keyword evidence="5" id="KW-0716">Sensory transduction</keyword>
<comment type="catalytic activity">
    <reaction evidence="1">
        <text>ATP + protein L-histidine = ADP + protein N-phospho-L-histidine.</text>
        <dbReference type="EC" id="2.7.13.3"/>
    </reaction>
</comment>
<dbReference type="NCBIfam" id="TIGR00229">
    <property type="entry name" value="sensory_box"/>
    <property type="match status" value="1"/>
</dbReference>
<proteinExistence type="predicted"/>
<dbReference type="CDD" id="cd00130">
    <property type="entry name" value="PAS"/>
    <property type="match status" value="1"/>
</dbReference>
<keyword evidence="11" id="KW-0418">Kinase</keyword>
<dbReference type="PANTHER" id="PTHR41523">
    <property type="entry name" value="TWO-COMPONENT SYSTEM SENSOR PROTEIN"/>
    <property type="match status" value="1"/>
</dbReference>
<evidence type="ECO:0000259" key="17">
    <source>
        <dbReference type="PROSITE" id="PS50113"/>
    </source>
</evidence>
<protein>
    <recommendedName>
        <fullName evidence="2">histidine kinase</fullName>
        <ecNumber evidence="2">2.7.13.3</ecNumber>
    </recommendedName>
</protein>
<comment type="caution">
    <text evidence="18">The sequence shown here is derived from an EMBL/GenBank/DDBJ whole genome shotgun (WGS) entry which is preliminary data.</text>
</comment>
<dbReference type="GO" id="GO:0004673">
    <property type="term" value="F:protein histidine kinase activity"/>
    <property type="evidence" value="ECO:0007669"/>
    <property type="project" value="UniProtKB-EC"/>
</dbReference>
<accession>A0A4R5QCA8</accession>
<dbReference type="Gene3D" id="3.30.565.10">
    <property type="entry name" value="Histidine kinase-like ATPase, C-terminal domain"/>
    <property type="match status" value="1"/>
</dbReference>
<evidence type="ECO:0000256" key="4">
    <source>
        <dbReference type="ARBA" id="ARBA00022553"/>
    </source>
</evidence>
<gene>
    <name evidence="18" type="ORF">E2C06_20570</name>
</gene>
<dbReference type="Pfam" id="PF13426">
    <property type="entry name" value="PAS_9"/>
    <property type="match status" value="1"/>
</dbReference>
<keyword evidence="10" id="KW-0547">Nucleotide-binding</keyword>
<keyword evidence="6" id="KW-0285">Flavoprotein</keyword>